<keyword evidence="2" id="KW-1185">Reference proteome</keyword>
<proteinExistence type="predicted"/>
<dbReference type="EMBL" id="DF238762">
    <property type="protein sequence ID" value="GAQ93801.1"/>
    <property type="molecule type" value="Genomic_DNA"/>
</dbReference>
<keyword evidence="1" id="KW-0150">Chloroplast</keyword>
<organism evidence="1 2">
    <name type="scientific">Klebsormidium nitens</name>
    <name type="common">Green alga</name>
    <name type="synonym">Ulothrix nitens</name>
    <dbReference type="NCBI Taxonomy" id="105231"/>
    <lineage>
        <taxon>Eukaryota</taxon>
        <taxon>Viridiplantae</taxon>
        <taxon>Streptophyta</taxon>
        <taxon>Klebsormidiophyceae</taxon>
        <taxon>Klebsormidiales</taxon>
        <taxon>Klebsormidiaceae</taxon>
        <taxon>Klebsormidium</taxon>
    </lineage>
</organism>
<accession>A0A0U9HMU2</accession>
<evidence type="ECO:0000313" key="2">
    <source>
        <dbReference type="Proteomes" id="UP000054558"/>
    </source>
</evidence>
<keyword evidence="1" id="KW-0934">Plastid</keyword>
<protein>
    <submittedName>
        <fullName evidence="1">ORF167</fullName>
    </submittedName>
</protein>
<name>A0A0U9HMU2_KLENI</name>
<gene>
    <name evidence="1" type="primary">ORF167</name>
    <name evidence="1" type="ORF">KFL_018131610</name>
</gene>
<sequence length="167" mass="19544">MDPKDSKIDNESMSWVGLRWPSEAFIPFVWLKTHKWKTEKTWLRGGTLVLNLHENCVIIYGSHGLRRRNNSEIILPLDLLGINPTGLTTEELWNTVELKLISRFYLTSCYEEICIYENEEKNRSNLVPFLLISEKWVKKKVKSLKKKAAAISVHLEQIKNIIKSEEF</sequence>
<geneLocation type="chloroplast" evidence="1"/>
<reference evidence="1 2" key="1">
    <citation type="journal article" date="2014" name="Nat. Commun.">
        <title>Klebsormidium flaccidum genome reveals primary factors for plant terrestrial adaptation.</title>
        <authorList>
            <person name="Hori K."/>
            <person name="Maruyama F."/>
            <person name="Fujisawa T."/>
            <person name="Togashi T."/>
            <person name="Yamamoto N."/>
            <person name="Seo M."/>
            <person name="Sato S."/>
            <person name="Yamada T."/>
            <person name="Mori H."/>
            <person name="Tajima N."/>
            <person name="Moriyama T."/>
            <person name="Ikeuchi M."/>
            <person name="Watanabe M."/>
            <person name="Wada H."/>
            <person name="Kobayashi K."/>
            <person name="Saito M."/>
            <person name="Masuda T."/>
            <person name="Sasaki-Sekimoto Y."/>
            <person name="Mashiguchi K."/>
            <person name="Awai K."/>
            <person name="Shimojima M."/>
            <person name="Masuda S."/>
            <person name="Iwai M."/>
            <person name="Nobusawa T."/>
            <person name="Narise T."/>
            <person name="Kondo S."/>
            <person name="Saito H."/>
            <person name="Sato R."/>
            <person name="Murakawa M."/>
            <person name="Ihara Y."/>
            <person name="Oshima-Yamada Y."/>
            <person name="Ohtaka K."/>
            <person name="Satoh M."/>
            <person name="Sonobe K."/>
            <person name="Ishii M."/>
            <person name="Ohtani R."/>
            <person name="Kanamori-Sato M."/>
            <person name="Honoki R."/>
            <person name="Miyazaki D."/>
            <person name="Mochizuki H."/>
            <person name="Umetsu J."/>
            <person name="Higashi K."/>
            <person name="Shibata D."/>
            <person name="Kamiya Y."/>
            <person name="Sato N."/>
            <person name="Nakamura Y."/>
            <person name="Tabata S."/>
            <person name="Ida S."/>
            <person name="Kurokawa K."/>
            <person name="Ohta H."/>
        </authorList>
    </citation>
    <scope>NUCLEOTIDE SEQUENCE [LARGE SCALE GENOMIC DNA]</scope>
    <source>
        <strain evidence="1 2">NIES-2285</strain>
    </source>
</reference>
<dbReference type="AlphaFoldDB" id="A0A0U9HMU2"/>
<dbReference type="Proteomes" id="UP000054558">
    <property type="component" value="Chromosome Pltd"/>
</dbReference>
<dbReference type="InParanoid" id="A0A0U9HMU2"/>
<evidence type="ECO:0000313" key="1">
    <source>
        <dbReference type="EMBL" id="GAQ93801.1"/>
    </source>
</evidence>